<feature type="domain" description="Methyl-accepting transducer" evidence="6">
    <location>
        <begin position="265"/>
        <end position="501"/>
    </location>
</feature>
<dbReference type="PROSITE" id="PS50885">
    <property type="entry name" value="HAMP"/>
    <property type="match status" value="1"/>
</dbReference>
<dbReference type="GO" id="GO:0016020">
    <property type="term" value="C:membrane"/>
    <property type="evidence" value="ECO:0007669"/>
    <property type="project" value="UniProtKB-SubCell"/>
</dbReference>
<evidence type="ECO:0000256" key="2">
    <source>
        <dbReference type="ARBA" id="ARBA00023224"/>
    </source>
</evidence>
<protein>
    <submittedName>
        <fullName evidence="8">Methyl-accepting chemotaxis protein</fullName>
    </submittedName>
</protein>
<comment type="subcellular location">
    <subcellularLocation>
        <location evidence="1">Membrane</location>
    </subcellularLocation>
</comment>
<dbReference type="FunFam" id="1.10.287.950:FF:000001">
    <property type="entry name" value="Methyl-accepting chemotaxis sensory transducer"/>
    <property type="match status" value="1"/>
</dbReference>
<feature type="transmembrane region" description="Helical" evidence="5">
    <location>
        <begin position="182"/>
        <end position="208"/>
    </location>
</feature>
<keyword evidence="5" id="KW-1133">Transmembrane helix</keyword>
<gene>
    <name evidence="8" type="ORF">H9847_04335</name>
</gene>
<dbReference type="SUPFAM" id="SSF58104">
    <property type="entry name" value="Methyl-accepting chemotaxis protein (MCP) signaling domain"/>
    <property type="match status" value="1"/>
</dbReference>
<dbReference type="SMART" id="SM00283">
    <property type="entry name" value="MA"/>
    <property type="match status" value="1"/>
</dbReference>
<sequence>MGLLKNLSLKGKLYAGFGFVICLSIVIAGIAIYSMVTSSIVERSLNREINSEMSKTYEVYRNYNTVHSWLHQLQVQTTPQLVETGLTATQKLKASIALMQDATINTDLASQMRLAMEQLCDAIQGSRFETALRSGQYEQAQVYFLSDVFPYSSKANSASVALVLSYTDYISKSLTDLNTVSFIYATVAVTIAGVIAALGFAASLYLYISRNTRRIMTFAKELEKGNFRLGMDASRIHNDEIGDIYRSFLKFTSNFNRTIARTIAVSKELEVQSRDLSHASMAINGGASTAENRALTVAAAADELVSTTSDIANNCRAAQETSEHTRQDTLEGMDKVRATVARIKEQAVYTREDAEKVLRLAEQSQKIGSIVSTIDDIAAQTNLLALNAAIEAARAGEAGRGFAVVADEVRALASRTSQSTKEISAMVTTVKSDSEAATESMHNSVQQMEDMAEHASALEETLNTIVNSVSNVNTQIVQIADAANQQTSATSEISSNMQGITEMAQQSVDVSGNAADVANYCYSLIESLLKELEFFHLDVDAIDKKVLEIKRYSKGDLGKSISHAQNATEQLAREHAQNAAAQQAH</sequence>
<dbReference type="GO" id="GO:0007165">
    <property type="term" value="P:signal transduction"/>
    <property type="evidence" value="ECO:0007669"/>
    <property type="project" value="UniProtKB-KW"/>
</dbReference>
<keyword evidence="5" id="KW-0472">Membrane</keyword>
<organism evidence="8 9">
    <name type="scientific">Candidatus Anaerobiospirillum pullicola</name>
    <dbReference type="NCBI Taxonomy" id="2838451"/>
    <lineage>
        <taxon>Bacteria</taxon>
        <taxon>Pseudomonadati</taxon>
        <taxon>Pseudomonadota</taxon>
        <taxon>Gammaproteobacteria</taxon>
        <taxon>Aeromonadales</taxon>
        <taxon>Succinivibrionaceae</taxon>
        <taxon>Anaerobiospirillum</taxon>
    </lineage>
</organism>
<accession>A0A948TFJ6</accession>
<dbReference type="InterPro" id="IPR003660">
    <property type="entry name" value="HAMP_dom"/>
</dbReference>
<evidence type="ECO:0000259" key="7">
    <source>
        <dbReference type="PROSITE" id="PS50885"/>
    </source>
</evidence>
<reference evidence="8" key="1">
    <citation type="journal article" date="2021" name="PeerJ">
        <title>Extensive microbial diversity within the chicken gut microbiome revealed by metagenomics and culture.</title>
        <authorList>
            <person name="Gilroy R."/>
            <person name="Ravi A."/>
            <person name="Getino M."/>
            <person name="Pursley I."/>
            <person name="Horton D.L."/>
            <person name="Alikhan N.F."/>
            <person name="Baker D."/>
            <person name="Gharbi K."/>
            <person name="Hall N."/>
            <person name="Watson M."/>
            <person name="Adriaenssens E.M."/>
            <person name="Foster-Nyarko E."/>
            <person name="Jarju S."/>
            <person name="Secka A."/>
            <person name="Antonio M."/>
            <person name="Oren A."/>
            <person name="Chaudhuri R.R."/>
            <person name="La Ragione R."/>
            <person name="Hildebrand F."/>
            <person name="Pallen M.J."/>
        </authorList>
    </citation>
    <scope>NUCLEOTIDE SEQUENCE</scope>
    <source>
        <strain evidence="8">378</strain>
    </source>
</reference>
<dbReference type="CDD" id="cd11386">
    <property type="entry name" value="MCP_signal"/>
    <property type="match status" value="1"/>
</dbReference>
<comment type="similarity">
    <text evidence="3">Belongs to the methyl-accepting chemotaxis (MCP) protein family.</text>
</comment>
<evidence type="ECO:0000259" key="6">
    <source>
        <dbReference type="PROSITE" id="PS50111"/>
    </source>
</evidence>
<dbReference type="GO" id="GO:0006935">
    <property type="term" value="P:chemotaxis"/>
    <property type="evidence" value="ECO:0007669"/>
    <property type="project" value="UniProtKB-ARBA"/>
</dbReference>
<evidence type="ECO:0000313" key="9">
    <source>
        <dbReference type="Proteomes" id="UP000733611"/>
    </source>
</evidence>
<dbReference type="PANTHER" id="PTHR32089">
    <property type="entry name" value="METHYL-ACCEPTING CHEMOTAXIS PROTEIN MCPB"/>
    <property type="match status" value="1"/>
</dbReference>
<reference evidence="8" key="2">
    <citation type="submission" date="2021-04" db="EMBL/GenBank/DDBJ databases">
        <authorList>
            <person name="Gilroy R."/>
        </authorList>
    </citation>
    <scope>NUCLEOTIDE SEQUENCE</scope>
    <source>
        <strain evidence="8">378</strain>
    </source>
</reference>
<feature type="domain" description="HAMP" evidence="7">
    <location>
        <begin position="206"/>
        <end position="260"/>
    </location>
</feature>
<dbReference type="Proteomes" id="UP000733611">
    <property type="component" value="Unassembled WGS sequence"/>
</dbReference>
<feature type="transmembrane region" description="Helical" evidence="5">
    <location>
        <begin position="12"/>
        <end position="36"/>
    </location>
</feature>
<name>A0A948TFJ6_9GAMM</name>
<dbReference type="Pfam" id="PF00015">
    <property type="entry name" value="MCPsignal"/>
    <property type="match status" value="1"/>
</dbReference>
<dbReference type="InterPro" id="IPR004089">
    <property type="entry name" value="MCPsignal_dom"/>
</dbReference>
<dbReference type="EMBL" id="JAHLFE010000084">
    <property type="protein sequence ID" value="MBU3844086.1"/>
    <property type="molecule type" value="Genomic_DNA"/>
</dbReference>
<comment type="caution">
    <text evidence="8">The sequence shown here is derived from an EMBL/GenBank/DDBJ whole genome shotgun (WGS) entry which is preliminary data.</text>
</comment>
<evidence type="ECO:0000256" key="1">
    <source>
        <dbReference type="ARBA" id="ARBA00004370"/>
    </source>
</evidence>
<keyword evidence="5" id="KW-0812">Transmembrane</keyword>
<keyword evidence="2 4" id="KW-0807">Transducer</keyword>
<dbReference type="Gene3D" id="1.10.287.950">
    <property type="entry name" value="Methyl-accepting chemotaxis protein"/>
    <property type="match status" value="1"/>
</dbReference>
<evidence type="ECO:0000313" key="8">
    <source>
        <dbReference type="EMBL" id="MBU3844086.1"/>
    </source>
</evidence>
<dbReference type="AlphaFoldDB" id="A0A948TFJ6"/>
<dbReference type="PROSITE" id="PS50111">
    <property type="entry name" value="CHEMOTAXIS_TRANSDUC_2"/>
    <property type="match status" value="1"/>
</dbReference>
<evidence type="ECO:0000256" key="5">
    <source>
        <dbReference type="SAM" id="Phobius"/>
    </source>
</evidence>
<proteinExistence type="inferred from homology"/>
<evidence type="ECO:0000256" key="4">
    <source>
        <dbReference type="PROSITE-ProRule" id="PRU00284"/>
    </source>
</evidence>
<evidence type="ECO:0000256" key="3">
    <source>
        <dbReference type="ARBA" id="ARBA00029447"/>
    </source>
</evidence>
<dbReference type="PANTHER" id="PTHR32089:SF112">
    <property type="entry name" value="LYSOZYME-LIKE PROTEIN-RELATED"/>
    <property type="match status" value="1"/>
</dbReference>